<gene>
    <name evidence="1" type="ORF">HYPSUDRAFT_38059</name>
</gene>
<reference evidence="2" key="1">
    <citation type="submission" date="2014-04" db="EMBL/GenBank/DDBJ databases">
        <title>Evolutionary Origins and Diversification of the Mycorrhizal Mutualists.</title>
        <authorList>
            <consortium name="DOE Joint Genome Institute"/>
            <consortium name="Mycorrhizal Genomics Consortium"/>
            <person name="Kohler A."/>
            <person name="Kuo A."/>
            <person name="Nagy L.G."/>
            <person name="Floudas D."/>
            <person name="Copeland A."/>
            <person name="Barry K.W."/>
            <person name="Cichocki N."/>
            <person name="Veneault-Fourrey C."/>
            <person name="LaButti K."/>
            <person name="Lindquist E.A."/>
            <person name="Lipzen A."/>
            <person name="Lundell T."/>
            <person name="Morin E."/>
            <person name="Murat C."/>
            <person name="Riley R."/>
            <person name="Ohm R."/>
            <person name="Sun H."/>
            <person name="Tunlid A."/>
            <person name="Henrissat B."/>
            <person name="Grigoriev I.V."/>
            <person name="Hibbett D.S."/>
            <person name="Martin F."/>
        </authorList>
    </citation>
    <scope>NUCLEOTIDE SEQUENCE [LARGE SCALE GENOMIC DNA]</scope>
    <source>
        <strain evidence="2">FD-334 SS-4</strain>
    </source>
</reference>
<keyword evidence="2" id="KW-1185">Reference proteome</keyword>
<dbReference type="EMBL" id="KN817533">
    <property type="protein sequence ID" value="KJA25103.1"/>
    <property type="molecule type" value="Genomic_DNA"/>
</dbReference>
<evidence type="ECO:0008006" key="3">
    <source>
        <dbReference type="Google" id="ProtNLM"/>
    </source>
</evidence>
<sequence>MFQTSRQSGASRARRTPVQILPHELLEKIFDIGARLPPPVDEEYPHRPLFSKMPYFLPYAIMLSQVCIRWRETVVQMPVVWSFIHLTRSLESHRRLRSNLGRSLDWLSTYLARSGNFPLHITLDTTRLPVDSTLSLINPHSTRWSTFTLFVSHVGSLPPVLPSLVRTRVPRLQCLSITSDIYREGIVCYDPLVPFFVTGTPQLTTIRLMGVYIAWNALPLANLQNLELRFTSRWPNFNQLQDMFDSSPILERLVIHDDIASILRHVGQPLTKPMVELGRLKHLEIQVFRNRDERADIVGLLGLFSLPILQVLVIKAVNLDEWIAITENYDLPVGAFPASGHAVSGRRGHHSVRRLPRSFPFLSTLTVTSALAAARAGRS</sequence>
<proteinExistence type="predicted"/>
<evidence type="ECO:0000313" key="2">
    <source>
        <dbReference type="Proteomes" id="UP000054270"/>
    </source>
</evidence>
<dbReference type="OMA" id="WIAITEN"/>
<dbReference type="OrthoDB" id="3155440at2759"/>
<accession>A0A0D2MMD5</accession>
<organism evidence="1 2">
    <name type="scientific">Hypholoma sublateritium (strain FD-334 SS-4)</name>
    <dbReference type="NCBI Taxonomy" id="945553"/>
    <lineage>
        <taxon>Eukaryota</taxon>
        <taxon>Fungi</taxon>
        <taxon>Dikarya</taxon>
        <taxon>Basidiomycota</taxon>
        <taxon>Agaricomycotina</taxon>
        <taxon>Agaricomycetes</taxon>
        <taxon>Agaricomycetidae</taxon>
        <taxon>Agaricales</taxon>
        <taxon>Agaricineae</taxon>
        <taxon>Strophariaceae</taxon>
        <taxon>Hypholoma</taxon>
    </lineage>
</organism>
<protein>
    <recommendedName>
        <fullName evidence="3">F-box domain-containing protein</fullName>
    </recommendedName>
</protein>
<evidence type="ECO:0000313" key="1">
    <source>
        <dbReference type="EMBL" id="KJA25103.1"/>
    </source>
</evidence>
<dbReference type="STRING" id="945553.A0A0D2MMD5"/>
<name>A0A0D2MMD5_HYPSF</name>
<dbReference type="Proteomes" id="UP000054270">
    <property type="component" value="Unassembled WGS sequence"/>
</dbReference>
<dbReference type="AlphaFoldDB" id="A0A0D2MMD5"/>